<accession>A0AC34QKB1</accession>
<proteinExistence type="predicted"/>
<organism evidence="1 2">
    <name type="scientific">Panagrolaimus sp. JU765</name>
    <dbReference type="NCBI Taxonomy" id="591449"/>
    <lineage>
        <taxon>Eukaryota</taxon>
        <taxon>Metazoa</taxon>
        <taxon>Ecdysozoa</taxon>
        <taxon>Nematoda</taxon>
        <taxon>Chromadorea</taxon>
        <taxon>Rhabditida</taxon>
        <taxon>Tylenchina</taxon>
        <taxon>Panagrolaimomorpha</taxon>
        <taxon>Panagrolaimoidea</taxon>
        <taxon>Panagrolaimidae</taxon>
        <taxon>Panagrolaimus</taxon>
    </lineage>
</organism>
<dbReference type="WBParaSite" id="JU765_v2.g17074.t1">
    <property type="protein sequence ID" value="JU765_v2.g17074.t1"/>
    <property type="gene ID" value="JU765_v2.g17074"/>
</dbReference>
<protein>
    <submittedName>
        <fullName evidence="2">Sodefrin-like factor</fullName>
    </submittedName>
</protein>
<sequence>MFGFIIFLTFILGAISQNQMYNCLQCASPELKNRWHLTLLPGTLSDSDFMDNCNTSAAPSVTCDGPCLRYVFEDPDELPRSVPLYVRGCLTRLTLFQNNNNYGANMGNTGRYCEYDESFARVDSSGRKVKTKILVERCTNSTDTCNKDRTPFPPTGGDCADSRVNTTVNNAALNCYECDQINGKCKTGRCSKKYCVKSVAHVQGTWATKKFCSDVNPFGINEVCSSHDLTVSVSNINAIGDIICLAVFALDKGKFGQPVYFEEVLNIFYFQRILIFEMLIIVLLSTLFATIKAVAPGCVVMMCNTDVVAAHSKRVRACDDCQLRGSNLKFCGELPVGFFCFEQIPSQCRPLSNVAAGQVSNFTSICFTNKKIYLPMPIIRQNKSIDVAIPRFFEQEDFEQFQFHSLSLSVMFPLAEGKKCSAGPFTPRPTRNASYCLWSIPMSIPKTDAPEAIGDPFYYDDQTDVSISFTPELFHVKNNSKVAFWYSVYADFITSHQNQQLNFTMPMYSYRKDILL</sequence>
<name>A0AC34QKB1_9BILA</name>
<dbReference type="Proteomes" id="UP000887576">
    <property type="component" value="Unplaced"/>
</dbReference>
<reference evidence="2" key="1">
    <citation type="submission" date="2022-11" db="UniProtKB">
        <authorList>
            <consortium name="WormBaseParasite"/>
        </authorList>
    </citation>
    <scope>IDENTIFICATION</scope>
</reference>
<evidence type="ECO:0000313" key="2">
    <source>
        <dbReference type="WBParaSite" id="JU765_v2.g17074.t1"/>
    </source>
</evidence>
<evidence type="ECO:0000313" key="1">
    <source>
        <dbReference type="Proteomes" id="UP000887576"/>
    </source>
</evidence>